<feature type="domain" description="LamG-like jellyroll fold" evidence="3">
    <location>
        <begin position="59"/>
        <end position="191"/>
    </location>
</feature>
<evidence type="ECO:0000256" key="1">
    <source>
        <dbReference type="ARBA" id="ARBA00022729"/>
    </source>
</evidence>
<feature type="non-terminal residue" evidence="4">
    <location>
        <position position="380"/>
    </location>
</feature>
<dbReference type="Pfam" id="PF13385">
    <property type="entry name" value="Laminin_G_3"/>
    <property type="match status" value="2"/>
</dbReference>
<evidence type="ECO:0000256" key="2">
    <source>
        <dbReference type="ARBA" id="ARBA00023157"/>
    </source>
</evidence>
<dbReference type="Proteomes" id="UP000189670">
    <property type="component" value="Unassembled WGS sequence"/>
</dbReference>
<name>A0A1V1NT28_9BACT</name>
<dbReference type="EMBL" id="ATBP01002562">
    <property type="protein sequence ID" value="ETR65721.1"/>
    <property type="molecule type" value="Genomic_DNA"/>
</dbReference>
<dbReference type="InterPro" id="IPR013320">
    <property type="entry name" value="ConA-like_dom_sf"/>
</dbReference>
<dbReference type="SUPFAM" id="SSF49899">
    <property type="entry name" value="Concanavalin A-like lectins/glucanases"/>
    <property type="match status" value="2"/>
</dbReference>
<keyword evidence="2" id="KW-1015">Disulfide bond</keyword>
<dbReference type="Gene3D" id="2.60.120.200">
    <property type="match status" value="2"/>
</dbReference>
<evidence type="ECO:0000313" key="4">
    <source>
        <dbReference type="EMBL" id="ETR65721.1"/>
    </source>
</evidence>
<evidence type="ECO:0000259" key="3">
    <source>
        <dbReference type="SMART" id="SM00560"/>
    </source>
</evidence>
<feature type="non-terminal residue" evidence="4">
    <location>
        <position position="1"/>
    </location>
</feature>
<evidence type="ECO:0000313" key="5">
    <source>
        <dbReference type="Proteomes" id="UP000189670"/>
    </source>
</evidence>
<dbReference type="AlphaFoldDB" id="A0A1V1NT28"/>
<protein>
    <recommendedName>
        <fullName evidence="3">LamG-like jellyroll fold domain-containing protein</fullName>
    </recommendedName>
</protein>
<gene>
    <name evidence="4" type="ORF">OMM_13816</name>
</gene>
<comment type="caution">
    <text evidence="4">The sequence shown here is derived from an EMBL/GenBank/DDBJ whole genome shotgun (WGS) entry which is preliminary data.</text>
</comment>
<proteinExistence type="predicted"/>
<accession>A0A1V1NT28</accession>
<dbReference type="SMART" id="SM00560">
    <property type="entry name" value="LamGL"/>
    <property type="match status" value="1"/>
</dbReference>
<keyword evidence="1" id="KW-0732">Signal</keyword>
<dbReference type="InterPro" id="IPR006558">
    <property type="entry name" value="LamG-like"/>
</dbReference>
<organism evidence="4 5">
    <name type="scientific">Candidatus Magnetoglobus multicellularis str. Araruama</name>
    <dbReference type="NCBI Taxonomy" id="890399"/>
    <lineage>
        <taxon>Bacteria</taxon>
        <taxon>Pseudomonadati</taxon>
        <taxon>Thermodesulfobacteriota</taxon>
        <taxon>Desulfobacteria</taxon>
        <taxon>Desulfobacterales</taxon>
        <taxon>Desulfobacteraceae</taxon>
        <taxon>Candidatus Magnetoglobus</taxon>
    </lineage>
</organism>
<reference evidence="5" key="1">
    <citation type="submission" date="2012-11" db="EMBL/GenBank/DDBJ databases">
        <authorList>
            <person name="Lucero-Rivera Y.E."/>
            <person name="Tovar-Ramirez D."/>
        </authorList>
    </citation>
    <scope>NUCLEOTIDE SEQUENCE [LARGE SCALE GENOMIC DNA]</scope>
    <source>
        <strain evidence="5">Araruama</strain>
    </source>
</reference>
<sequence>RSKNAKDGQLDNLTIDAYQTISDLPVSSAQTSQYGISFDGAGDYLEIGSATNSINLYTSSFTIEFWAQRDDSGNDNYIVSQGKTSLNNGLNIGFTSSDILTFSFWGNDLQTTNTYTDHAWHHWACVYEYTSTTQTGKRYIYKDGALAAKDSSDGSPYMNTGKYSIGNYFGSKFFKGQLDEIRFWQSARTQEDIQDNMSVRLAGTETGLAGYWRLDKRTGTTFTDKTGNGFDATLTISSGNNADDMRRSGPWTDNISESGTEISGEFAIQFDGTQGLMAELDNTSTINLTDEFSASAWVFLGQDNTNEQLILGNNAWALVRLSGDNKVAFTTTDFESETLTGTTEINTGIWTHVAITWGGNTKTIYINGYTDTTATSVNDT</sequence>